<feature type="coiled-coil region" evidence="1">
    <location>
        <begin position="27"/>
        <end position="58"/>
    </location>
</feature>
<gene>
    <name evidence="3" type="ORF">PBS001_LOCUS100</name>
</gene>
<dbReference type="EMBL" id="CAKLCB010000010">
    <property type="protein sequence ID" value="CAH0513283.1"/>
    <property type="molecule type" value="Genomic_DNA"/>
</dbReference>
<protein>
    <submittedName>
        <fullName evidence="3">Uncharacterized protein</fullName>
    </submittedName>
</protein>
<proteinExistence type="predicted"/>
<evidence type="ECO:0000256" key="1">
    <source>
        <dbReference type="SAM" id="Coils"/>
    </source>
</evidence>
<dbReference type="PANTHER" id="PTHR31431:SF1">
    <property type="entry name" value="NUCLEOPORIN NUP188"/>
    <property type="match status" value="1"/>
</dbReference>
<dbReference type="PANTHER" id="PTHR31431">
    <property type="entry name" value="NUCLEOPORIN NUP188 HOMOLOG"/>
    <property type="match status" value="1"/>
</dbReference>
<feature type="compositionally biased region" description="Low complexity" evidence="2">
    <location>
        <begin position="1481"/>
        <end position="1495"/>
    </location>
</feature>
<organism evidence="3 4">
    <name type="scientific">Peronospora belbahrii</name>
    <dbReference type="NCBI Taxonomy" id="622444"/>
    <lineage>
        <taxon>Eukaryota</taxon>
        <taxon>Sar</taxon>
        <taxon>Stramenopiles</taxon>
        <taxon>Oomycota</taxon>
        <taxon>Peronosporomycetes</taxon>
        <taxon>Peronosporales</taxon>
        <taxon>Peronosporaceae</taxon>
        <taxon>Peronospora</taxon>
    </lineage>
</organism>
<comment type="caution">
    <text evidence="3">The sequence shown here is derived from an EMBL/GenBank/DDBJ whole genome shotgun (WGS) entry which is preliminary data.</text>
</comment>
<evidence type="ECO:0000313" key="3">
    <source>
        <dbReference type="EMBL" id="CAH0513283.1"/>
    </source>
</evidence>
<feature type="region of interest" description="Disordered" evidence="2">
    <location>
        <begin position="1459"/>
        <end position="1495"/>
    </location>
</feature>
<keyword evidence="1" id="KW-0175">Coiled coil</keyword>
<dbReference type="Proteomes" id="UP001158986">
    <property type="component" value="Unassembled WGS sequence"/>
</dbReference>
<keyword evidence="4" id="KW-1185">Reference proteome</keyword>
<reference evidence="3 4" key="1">
    <citation type="submission" date="2021-11" db="EMBL/GenBank/DDBJ databases">
        <authorList>
            <person name="Islam A."/>
            <person name="Islam S."/>
            <person name="Flora M.S."/>
            <person name="Rahman M."/>
            <person name="Ziaur R.M."/>
            <person name="Epstein J.H."/>
            <person name="Hassan M."/>
            <person name="Klassen M."/>
            <person name="Woodard K."/>
            <person name="Webb A."/>
            <person name="Webby R.J."/>
            <person name="El Zowalaty M.E."/>
        </authorList>
    </citation>
    <scope>NUCLEOTIDE SEQUENCE [LARGE SCALE GENOMIC DNA]</scope>
    <source>
        <strain evidence="3">Pbs1</strain>
    </source>
</reference>
<name>A0ABN8CJK2_9STRA</name>
<evidence type="ECO:0000256" key="2">
    <source>
        <dbReference type="SAM" id="MobiDB-lite"/>
    </source>
</evidence>
<sequence>MRVIQEGSKEDKAKQWKTLLTSVQLPSNGGQKELQKALERLQEEEEKDAAALQDENKRNLEHLRQEFFAMRRAFFQVRIELFHVAQNLQHVHVQIAQEIVNKLLQEGLEKVLVDELYGRQFYHAPVFDRVGKEEQKARMEWEIQFLQEEMLLRDLFLLTLVVSKQKTRLDCAMKITTTVYNWEARVMQEVLTTRTLALPATQQWARKLTQVGVLIAIRLLHTTGTVQEYETLQRMTTDFFLTELGDESIASSVSGVLLLAWAALLGRQFRNIVECDRESEKAKGLQEMLETTLAATERFRSFYYFNALMRSLIFCIEHVDSDEMERKPYLMPMSFYGTLLWTLPNVAASGGLCGANTIQSQQPISFGSAFAYQNVVADFLNDMLSSLGYMDSIDGVQQLFGMVKFVLPALSSARVAKQTLGIDLDDGNVMDAIAGGETTALCELLTKARAYLPHSLLPCIQMMTALCYNNQNYSSPTVIRQVLKYFSTPRAGLEDDTITSGVYWPLPPTEYFTELDDEPGRLKCTRTFAYDGADGQLVVPAGTVGTIMYSSDVIQVKWLVLDGGNGKNAFSLWDMLLVSADSFVAGLQSGSFVDLYRTNSEDLHVLTSFFEFIVQLGRHQDGGKCMVEEMECRWGEARLRRWWIDHQLPSPEIYVSLLFRQQIALPTLLSASRENLVSWGIKDRYTREQILVLIGGTGSLDFEGAKIGLTYGDTTSKMTLFGVDGGTHLLRLLLKVLEWFLHRFSWNTDDNTTESENAGLAEHLHLFAASFVALRTVLATTSGVKLLINSSLCGRQEECINLIVKSAKKLFELQERLVGEYPVVLATHDIFMSVVRWFLSMEAQSLASQASGKDKFYSHEFVASERLWFVSAAEFAIEVLSTHEGWKFLSITNRCEITERCFRLLYVLVLPRKCVNERNDMLISLESALRETLSTDMSMLMKLLRSSCAVLSSKEDDMGHWNIVMSSDFDEESGVLSSDKNYNDCFPLKYKSAFDNAGASMMQLESLVTTCLRFVALLITNQSNAVDVPIARKILLASIDGRSSKKRKLLTIVTLCGGYLGYLQEQAPGIAYWSLQILQHAAVALDYREERESRNLSSMHSLIALFHGYQDLGIVRGVFAQLLQVSSTQQSALRKAVIEMLTLCLEHQPGFLALLLFGDKNTRSSNSENTTKEKVQDDFFPFVTLLERFFEASERLLEQASDLFCALLTFLVHVWKGAIQNRLDIHQKVLTALCARPAFWFNVTRALKIHMPLESADERGLLDMELAAATAQGMRDAQSMSSSLEAYVGRSSAYGYMARSLILQLVSYEWHSHASTKDDHPLLDVLESFRKEGLFSHWLRTFTRLDYSPAQFELYASSIWRACNSDMLTTSLFSDIPASGISMYVEGLICNTSTLRWQLSAGGDFKLEASATDVRVLKMIQWSNLQAAFLHAQLFSLSKWKVFMELCCLQAGGAADSTPIAEKSSEATTSRRLKRKESMISSPPRNSSTSRTPTTGINSRVYLVASGSSTSSSESALLSRFFGDRTSFEMVRVLADVIKIRLHEAQDEALDYFVLLYLHDLVQLLVSMLHHQLCLVVQKARDPKLSQTRQRLEVPSAERNLKLNVGATLELLAVVEKTISAVRDSMEQSVREVDLVGLGANTQLMSGSSVELTSVSLISRMVMDYERGAKSVTDELLTSLLTAALLLVRHLVKISNHPNIANRTIELESTLPPKSILQMKLIGHCMNIIDLCDGRSQHMKSSEALFQLSWCLFQEALVGCSSVSNVPKLRTINALQLNPLVKKLEHEQQGIGALLYLVVQRFRPSSYSKAAAAKQEEAFQVLRGLVAVVWNPINSELCQRVMLKGSSNSYSPSLISMLATQLLPLLQTQMEREEATSKLRGYILSVRDSIVTDRSTDAENLERSVAHRAWCLVLNFVGGLLRLQTEETVIASDDDVDVWSFMSSAEPLLLSAVELSTCQRLTSATIAEHQALLRLLNALSGTTTRRKRWRQAFPNNTVVLMEQSRQLLRRACVLLGSSSLENDRLRTERMQKKKHGKLVSKSIVGFGASLRSKSPRSPRSPSAFTYAHQTLLHDHLQAVQGVEKRKLTDFYRKMETELVITVQLASLLLTKWTASLTDRDVILVVDGVRRVDEEQLVPLLAFIPPNDARSTYSSPGLGHLCLAMNFILDQLLASEDSQPKELQTAEMKAVLVNAVNACAVLFLKTYLLYLEHYELVKHDRNELDSFFCQFNARLSNDDSTSSIGVDVQLLEYIGKIIAGED</sequence>
<dbReference type="InterPro" id="IPR044840">
    <property type="entry name" value="Nup188"/>
</dbReference>
<accession>A0ABN8CJK2</accession>
<evidence type="ECO:0000313" key="4">
    <source>
        <dbReference type="Proteomes" id="UP001158986"/>
    </source>
</evidence>